<dbReference type="EMBL" id="VMNF01000007">
    <property type="protein sequence ID" value="TXC04035.1"/>
    <property type="molecule type" value="Genomic_DNA"/>
</dbReference>
<gene>
    <name evidence="1" type="ORF">FocTR4_00001640</name>
</gene>
<accession>A0A5C6SZG7</accession>
<organism evidence="1 2">
    <name type="scientific">Fusarium oxysporum f. sp. cubense</name>
    <dbReference type="NCBI Taxonomy" id="61366"/>
    <lineage>
        <taxon>Eukaryota</taxon>
        <taxon>Fungi</taxon>
        <taxon>Dikarya</taxon>
        <taxon>Ascomycota</taxon>
        <taxon>Pezizomycotina</taxon>
        <taxon>Sordariomycetes</taxon>
        <taxon>Hypocreomycetidae</taxon>
        <taxon>Hypocreales</taxon>
        <taxon>Nectriaceae</taxon>
        <taxon>Fusarium</taxon>
        <taxon>Fusarium oxysporum species complex</taxon>
    </lineage>
</organism>
<dbReference type="AlphaFoldDB" id="A0A5C6SZG7"/>
<comment type="caution">
    <text evidence="1">The sequence shown here is derived from an EMBL/GenBank/DDBJ whole genome shotgun (WGS) entry which is preliminary data.</text>
</comment>
<dbReference type="Proteomes" id="UP000321331">
    <property type="component" value="Unassembled WGS sequence"/>
</dbReference>
<evidence type="ECO:0000313" key="1">
    <source>
        <dbReference type="EMBL" id="TXC04035.1"/>
    </source>
</evidence>
<reference evidence="1 2" key="1">
    <citation type="submission" date="2019-07" db="EMBL/GenBank/DDBJ databases">
        <title>The First High-Quality Draft Genome Sequence of the Causal Agent of the Current Panama Disease Epidemic.</title>
        <authorList>
            <person name="Warmington R.J."/>
            <person name="Kay W."/>
            <person name="Jeffries A."/>
            <person name="Bebber D."/>
            <person name="Moore K."/>
            <person name="Studholme D.J."/>
        </authorList>
    </citation>
    <scope>NUCLEOTIDE SEQUENCE [LARGE SCALE GENOMIC DNA]</scope>
    <source>
        <strain evidence="1 2">TR4</strain>
    </source>
</reference>
<protein>
    <submittedName>
        <fullName evidence="1">Uncharacterized protein</fullName>
    </submittedName>
</protein>
<sequence length="103" mass="11738">MHHTGGTCPRRCMAWIGWEDRVGPANWAESGISLTIMGDQESNLTLLWGDLRKAVERFPRAPSSFWVWGFSSLLPRFPLQEVQSTGEIRSRGFSRLEYTHALC</sequence>
<evidence type="ECO:0000313" key="2">
    <source>
        <dbReference type="Proteomes" id="UP000321331"/>
    </source>
</evidence>
<name>A0A5C6SZG7_FUSOC</name>
<proteinExistence type="predicted"/>